<evidence type="ECO:0000313" key="8">
    <source>
        <dbReference type="EMBL" id="TCV97757.1"/>
    </source>
</evidence>
<evidence type="ECO:0000256" key="4">
    <source>
        <dbReference type="ARBA" id="ARBA00023029"/>
    </source>
</evidence>
<keyword evidence="6 8" id="KW-0413">Isomerase</keyword>
<name>A0A4R3YX53_9GAMM</name>
<evidence type="ECO:0000256" key="3">
    <source>
        <dbReference type="ARBA" id="ARBA00012891"/>
    </source>
</evidence>
<dbReference type="EC" id="5.6.2.1" evidence="3"/>
<evidence type="ECO:0000256" key="1">
    <source>
        <dbReference type="ARBA" id="ARBA00000213"/>
    </source>
</evidence>
<comment type="similarity">
    <text evidence="2">Belongs to the type IB topoisomerase family.</text>
</comment>
<evidence type="ECO:0000256" key="6">
    <source>
        <dbReference type="ARBA" id="ARBA00023235"/>
    </source>
</evidence>
<comment type="catalytic activity">
    <reaction evidence="1">
        <text>ATP-independent breakage of single-stranded DNA, followed by passage and rejoining.</text>
        <dbReference type="EC" id="5.6.2.1"/>
    </reaction>
</comment>
<protein>
    <recommendedName>
        <fullName evidence="3">DNA topoisomerase</fullName>
        <ecNumber evidence="3">5.6.2.1</ecNumber>
    </recommendedName>
</protein>
<keyword evidence="5" id="KW-0238">DNA-binding</keyword>
<dbReference type="Gene3D" id="1.10.132.120">
    <property type="match status" value="1"/>
</dbReference>
<dbReference type="AlphaFoldDB" id="A0A4R3YX53"/>
<dbReference type="Proteomes" id="UP000295645">
    <property type="component" value="Unassembled WGS sequence"/>
</dbReference>
<accession>A0A4R3YX53</accession>
<dbReference type="PRINTS" id="PR00416">
    <property type="entry name" value="EUTPISMRASEI"/>
</dbReference>
<evidence type="ECO:0000256" key="2">
    <source>
        <dbReference type="ARBA" id="ARBA00006645"/>
    </source>
</evidence>
<dbReference type="SUPFAM" id="SSF56349">
    <property type="entry name" value="DNA breaking-rejoining enzymes"/>
    <property type="match status" value="1"/>
</dbReference>
<dbReference type="Gene3D" id="3.90.15.10">
    <property type="entry name" value="Topoisomerase I, Chain A, domain 3"/>
    <property type="match status" value="1"/>
</dbReference>
<organism evidence="8 9">
    <name type="scientific">Luteibacter rhizovicinus</name>
    <dbReference type="NCBI Taxonomy" id="242606"/>
    <lineage>
        <taxon>Bacteria</taxon>
        <taxon>Pseudomonadati</taxon>
        <taxon>Pseudomonadota</taxon>
        <taxon>Gammaproteobacteria</taxon>
        <taxon>Lysobacterales</taxon>
        <taxon>Rhodanobacteraceae</taxon>
        <taxon>Luteibacter</taxon>
    </lineage>
</organism>
<evidence type="ECO:0000256" key="5">
    <source>
        <dbReference type="ARBA" id="ARBA00023125"/>
    </source>
</evidence>
<evidence type="ECO:0000259" key="7">
    <source>
        <dbReference type="Pfam" id="PF01028"/>
    </source>
</evidence>
<proteinExistence type="inferred from homology"/>
<keyword evidence="4" id="KW-0799">Topoisomerase</keyword>
<gene>
    <name evidence="8" type="ORF">EC912_101774</name>
</gene>
<dbReference type="InterPro" id="IPR011010">
    <property type="entry name" value="DNA_brk_join_enz"/>
</dbReference>
<dbReference type="EMBL" id="SMCS01000001">
    <property type="protein sequence ID" value="TCV97757.1"/>
    <property type="molecule type" value="Genomic_DNA"/>
</dbReference>
<dbReference type="PROSITE" id="PS52038">
    <property type="entry name" value="TOPO_IB_2"/>
    <property type="match status" value="1"/>
</dbReference>
<dbReference type="InterPro" id="IPR013500">
    <property type="entry name" value="TopoI_cat_euk"/>
</dbReference>
<dbReference type="InterPro" id="IPR001631">
    <property type="entry name" value="TopoI"/>
</dbReference>
<keyword evidence="9" id="KW-1185">Reference proteome</keyword>
<reference evidence="8 9" key="1">
    <citation type="submission" date="2019-03" db="EMBL/GenBank/DDBJ databases">
        <title>Above-ground endophytic microbial communities from plants in different locations in the United States.</title>
        <authorList>
            <person name="Frank C."/>
        </authorList>
    </citation>
    <scope>NUCLEOTIDE SEQUENCE [LARGE SCALE GENOMIC DNA]</scope>
    <source>
        <strain evidence="8 9">LP_13_YM</strain>
    </source>
</reference>
<comment type="caution">
    <text evidence="8">The sequence shown here is derived from an EMBL/GenBank/DDBJ whole genome shotgun (WGS) entry which is preliminary data.</text>
</comment>
<dbReference type="GO" id="GO:0003677">
    <property type="term" value="F:DNA binding"/>
    <property type="evidence" value="ECO:0007669"/>
    <property type="project" value="UniProtKB-KW"/>
</dbReference>
<dbReference type="GO" id="GO:0003917">
    <property type="term" value="F:DNA topoisomerase type I (single strand cut, ATP-independent) activity"/>
    <property type="evidence" value="ECO:0007669"/>
    <property type="project" value="UniProtKB-EC"/>
</dbReference>
<dbReference type="Pfam" id="PF01028">
    <property type="entry name" value="Topoisom_I"/>
    <property type="match status" value="1"/>
</dbReference>
<dbReference type="InterPro" id="IPR014711">
    <property type="entry name" value="TopoI_cat_a-hlx-sub_euk"/>
</dbReference>
<evidence type="ECO:0000313" key="9">
    <source>
        <dbReference type="Proteomes" id="UP000295645"/>
    </source>
</evidence>
<feature type="domain" description="DNA topoisomerase I catalytic core eukaryotic-type" evidence="7">
    <location>
        <begin position="3"/>
        <end position="194"/>
    </location>
</feature>
<sequence>MTDFAAVLPQLRRHVRHDLALPGLPRDKVLALVVRLLDETLIRVGNESYANDNGSYGLTTLRSRHVQLITGQLQLAFRAKSGKESHVLLKDKHLMRLVRRMHQLPGQRLFQFIDEEGQRRPIDSEMVNSYIRDISGGDFTAKDFRTWKGTLLAIILLSRTPPPRQADDAALRTIMTDAIKQVAERLRNTPAVCRASYIHPTVFDGWRNGRLRRVIPEKETFSLRQMERRSLRFLKLSVG</sequence>
<dbReference type="GO" id="GO:0006265">
    <property type="term" value="P:DNA topological change"/>
    <property type="evidence" value="ECO:0007669"/>
    <property type="project" value="InterPro"/>
</dbReference>